<dbReference type="PROSITE" id="PS50238">
    <property type="entry name" value="RHOGAP"/>
    <property type="match status" value="1"/>
</dbReference>
<evidence type="ECO:0000256" key="2">
    <source>
        <dbReference type="SAM" id="MobiDB-lite"/>
    </source>
</evidence>
<keyword evidence="1" id="KW-0343">GTPase activation</keyword>
<dbReference type="GO" id="GO:0007165">
    <property type="term" value="P:signal transduction"/>
    <property type="evidence" value="ECO:0007669"/>
    <property type="project" value="InterPro"/>
</dbReference>
<dbReference type="PANTHER" id="PTHR14963">
    <property type="entry name" value="RHO GTPASE ACTIVATING PROTEIN 18,19-RELATED"/>
    <property type="match status" value="1"/>
</dbReference>
<dbReference type="EMBL" id="JAPXFL010000003">
    <property type="protein sequence ID" value="KAK9509390.1"/>
    <property type="molecule type" value="Genomic_DNA"/>
</dbReference>
<dbReference type="Gene3D" id="1.10.555.10">
    <property type="entry name" value="Rho GTPase activation protein"/>
    <property type="match status" value="1"/>
</dbReference>
<dbReference type="GO" id="GO:0051056">
    <property type="term" value="P:regulation of small GTPase mediated signal transduction"/>
    <property type="evidence" value="ECO:0007669"/>
    <property type="project" value="TreeGrafter"/>
</dbReference>
<comment type="caution">
    <text evidence="4">The sequence shown here is derived from an EMBL/GenBank/DDBJ whole genome shotgun (WGS) entry which is preliminary data.</text>
</comment>
<feature type="region of interest" description="Disordered" evidence="2">
    <location>
        <begin position="443"/>
        <end position="477"/>
    </location>
</feature>
<dbReference type="GO" id="GO:0005737">
    <property type="term" value="C:cytoplasm"/>
    <property type="evidence" value="ECO:0007669"/>
    <property type="project" value="TreeGrafter"/>
</dbReference>
<dbReference type="InterPro" id="IPR008936">
    <property type="entry name" value="Rho_GTPase_activation_prot"/>
</dbReference>
<dbReference type="PANTHER" id="PTHR14963:SF7">
    <property type="entry name" value="RHO GTPASE-ACTIVATING PROTEIN 19"/>
    <property type="match status" value="1"/>
</dbReference>
<evidence type="ECO:0000256" key="1">
    <source>
        <dbReference type="ARBA" id="ARBA00022468"/>
    </source>
</evidence>
<sequence>MSCDNSLSASESKKLAKKLRHEDPEQFQTLVRMHLSFVLDLHTEESDGPPEKARTRQLKWSFVPFSKKIRGPAKETSEGVPLTKEVISQIYVLIDFLSKEENVCQEGIFRRSGKVTRQQELKLLLTQGAKLNLEEGKYSVHDVASVLKSFLSELPEPVLTEAYYPAYCQIAELCQREAGAKARVLRSLRLLFLLLPYENRRLLKSILRLLHLTANHVATNRMSSQNLATLFTPHLICPRKLSPEVFHNTAQNLSCIVSFMITECTGIFEVPKELATDIKAYWDRRRLTPNHFLERSISESTAANTVFSFVDRERTAQENVVNPTETALAQLYAHIQSLPESHKKKRLIKQFNKENGQGTPRTKSIGDSIKKHIFCKNVKLKSLHEFAQLKNGLNCNDCFLKTPDQKILQSNKLRIDNNIRTMRGEIRRDSTSSDEELLEDKFINKKDDEEDIDNAAIDDNQSGTSSPLPGSHDNSAESEASSSFIWFKSMPFREFSELDNERIILGEQRGIETETGDGRGRQFDITIQGLPIQQKCINCEPSRSEFFEQDWRLRPIHIKHHRYRRAPFPIAPILSRRRESPFTAEFWLGPTNESQNQEATS</sequence>
<dbReference type="InterPro" id="IPR000198">
    <property type="entry name" value="RhoGAP_dom"/>
</dbReference>
<accession>A0AAW1DH66</accession>
<dbReference type="AlphaFoldDB" id="A0AAW1DH66"/>
<evidence type="ECO:0000259" key="3">
    <source>
        <dbReference type="PROSITE" id="PS50238"/>
    </source>
</evidence>
<proteinExistence type="predicted"/>
<evidence type="ECO:0000313" key="4">
    <source>
        <dbReference type="EMBL" id="KAK9509390.1"/>
    </source>
</evidence>
<gene>
    <name evidence="4" type="ORF">O3M35_006718</name>
</gene>
<reference evidence="4 5" key="1">
    <citation type="submission" date="2022-12" db="EMBL/GenBank/DDBJ databases">
        <title>Chromosome-level genome assembly of true bugs.</title>
        <authorList>
            <person name="Ma L."/>
            <person name="Li H."/>
        </authorList>
    </citation>
    <scope>NUCLEOTIDE SEQUENCE [LARGE SCALE GENOMIC DNA]</scope>
    <source>
        <strain evidence="4">Lab_2022b</strain>
    </source>
</reference>
<protein>
    <recommendedName>
        <fullName evidence="3">Rho-GAP domain-containing protein</fullName>
    </recommendedName>
</protein>
<dbReference type="Pfam" id="PF00620">
    <property type="entry name" value="RhoGAP"/>
    <property type="match status" value="1"/>
</dbReference>
<dbReference type="SUPFAM" id="SSF48350">
    <property type="entry name" value="GTPase activation domain, GAP"/>
    <property type="match status" value="1"/>
</dbReference>
<dbReference type="GO" id="GO:0005096">
    <property type="term" value="F:GTPase activator activity"/>
    <property type="evidence" value="ECO:0007669"/>
    <property type="project" value="UniProtKB-KW"/>
</dbReference>
<feature type="domain" description="Rho-GAP" evidence="3">
    <location>
        <begin position="80"/>
        <end position="268"/>
    </location>
</feature>
<name>A0AAW1DH66_9HEMI</name>
<dbReference type="SMART" id="SM00324">
    <property type="entry name" value="RhoGAP"/>
    <property type="match status" value="1"/>
</dbReference>
<organism evidence="4 5">
    <name type="scientific">Rhynocoris fuscipes</name>
    <dbReference type="NCBI Taxonomy" id="488301"/>
    <lineage>
        <taxon>Eukaryota</taxon>
        <taxon>Metazoa</taxon>
        <taxon>Ecdysozoa</taxon>
        <taxon>Arthropoda</taxon>
        <taxon>Hexapoda</taxon>
        <taxon>Insecta</taxon>
        <taxon>Pterygota</taxon>
        <taxon>Neoptera</taxon>
        <taxon>Paraneoptera</taxon>
        <taxon>Hemiptera</taxon>
        <taxon>Heteroptera</taxon>
        <taxon>Panheteroptera</taxon>
        <taxon>Cimicomorpha</taxon>
        <taxon>Reduviidae</taxon>
        <taxon>Harpactorinae</taxon>
        <taxon>Harpactorini</taxon>
        <taxon>Rhynocoris</taxon>
    </lineage>
</organism>
<dbReference type="Proteomes" id="UP001461498">
    <property type="component" value="Unassembled WGS sequence"/>
</dbReference>
<evidence type="ECO:0000313" key="5">
    <source>
        <dbReference type="Proteomes" id="UP001461498"/>
    </source>
</evidence>
<keyword evidence="5" id="KW-1185">Reference proteome</keyword>